<dbReference type="RefSeq" id="WP_081231394.1">
    <property type="nucleotide sequence ID" value="NZ_AP025494.1"/>
</dbReference>
<accession>A0A5M9NWG0</accession>
<name>A0A5M9NWG0_9VIBR</name>
<sequence>MNIEMTEKAMAEPVAMHLEGADVAVVVEYFLGRLVNEIPEENLEVVLKSCSSEIDIHSRK</sequence>
<proteinExistence type="predicted"/>
<keyword evidence="2" id="KW-1185">Reference proteome</keyword>
<dbReference type="AlphaFoldDB" id="A0A5M9NWG0"/>
<protein>
    <submittedName>
        <fullName evidence="1">Uncharacterized protein</fullName>
    </submittedName>
</protein>
<dbReference type="Proteomes" id="UP000322521">
    <property type="component" value="Unassembled WGS sequence"/>
</dbReference>
<dbReference type="EMBL" id="VXJS01000007">
    <property type="protein sequence ID" value="KAA8675521.1"/>
    <property type="molecule type" value="Genomic_DNA"/>
</dbReference>
<evidence type="ECO:0000313" key="2">
    <source>
        <dbReference type="Proteomes" id="UP000322521"/>
    </source>
</evidence>
<comment type="caution">
    <text evidence="1">The sequence shown here is derived from an EMBL/GenBank/DDBJ whole genome shotgun (WGS) entry which is preliminary data.</text>
</comment>
<organism evidence="1 2">
    <name type="scientific">Vibrio gigantis</name>
    <dbReference type="NCBI Taxonomy" id="296199"/>
    <lineage>
        <taxon>Bacteria</taxon>
        <taxon>Pseudomonadati</taxon>
        <taxon>Pseudomonadota</taxon>
        <taxon>Gammaproteobacteria</taxon>
        <taxon>Vibrionales</taxon>
        <taxon>Vibrionaceae</taxon>
        <taxon>Vibrio</taxon>
    </lineage>
</organism>
<gene>
    <name evidence="1" type="ORF">F4W18_12915</name>
</gene>
<evidence type="ECO:0000313" key="1">
    <source>
        <dbReference type="EMBL" id="KAA8675521.1"/>
    </source>
</evidence>
<reference evidence="1 2" key="1">
    <citation type="submission" date="2019-09" db="EMBL/GenBank/DDBJ databases">
        <title>Draft genome sequence of various Type strains from the CCUG.</title>
        <authorList>
            <person name="Pineiro-Iglesias B."/>
            <person name="Tunovic T."/>
            <person name="Unosson C."/>
            <person name="Inganas E."/>
            <person name="Ohlen M."/>
            <person name="Cardew S."/>
            <person name="Jensie-Markopoulos S."/>
            <person name="Salva-Serra F."/>
            <person name="Jaen-Luchoro D."/>
            <person name="Karlsson R."/>
            <person name="Svensson-Stadler L."/>
            <person name="Chun J."/>
            <person name="Moore E."/>
        </authorList>
    </citation>
    <scope>NUCLEOTIDE SEQUENCE [LARGE SCALE GENOMIC DNA]</scope>
    <source>
        <strain evidence="1 2">CCUG 56969T</strain>
    </source>
</reference>